<feature type="domain" description="Connexin cysteine-rich" evidence="11">
    <location>
        <begin position="143"/>
        <end position="195"/>
    </location>
</feature>
<evidence type="ECO:0000256" key="10">
    <source>
        <dbReference type="SAM" id="Phobius"/>
    </source>
</evidence>
<keyword evidence="8 10" id="KW-0472">Membrane</keyword>
<sequence length="261" mass="30530">MGDWDFLRRLLDRVQAHSTMVGKIWLTVLFVFRLLVLCAGAMIVWVDEQSDFICNTDQAFPISHIHFWVLQIISVSTPTLAYLGHVIHVEKKVREMMKKELRNELFLIKGYKFPKYSRDNGKVNLQGRLLRSYILSLHCKILLEMGFILGQYYLYGFTLHPQYVCVRFPCPHKVDCFLSRPTEKTIVIWFKLVVSWSFRGENLAMRQPRAWLQRTTVLTCKRSISDQQVSVHKGFHTVNLSKQPLIQVTRAWSRPPTSSTL</sequence>
<evidence type="ECO:0000313" key="12">
    <source>
        <dbReference type="Ensembl" id="ENSCCRP00000145420.1"/>
    </source>
</evidence>
<dbReference type="OMA" id="NVCYDVA"/>
<feature type="transmembrane region" description="Helical" evidence="10">
    <location>
        <begin position="65"/>
        <end position="89"/>
    </location>
</feature>
<dbReference type="PANTHER" id="PTHR11984">
    <property type="entry name" value="CONNEXIN"/>
    <property type="match status" value="1"/>
</dbReference>
<protein>
    <recommendedName>
        <fullName evidence="9">Gap junction protein</fullName>
    </recommendedName>
</protein>
<dbReference type="SMART" id="SM01089">
    <property type="entry name" value="Connexin_CCC"/>
    <property type="match status" value="1"/>
</dbReference>
<name>A0A9J8AW55_CYPCA</name>
<keyword evidence="4 9" id="KW-0812">Transmembrane</keyword>
<dbReference type="GO" id="GO:0005922">
    <property type="term" value="C:connexin complex"/>
    <property type="evidence" value="ECO:0007669"/>
    <property type="project" value="InterPro"/>
</dbReference>
<evidence type="ECO:0000256" key="1">
    <source>
        <dbReference type="ARBA" id="ARBA00004610"/>
    </source>
</evidence>
<keyword evidence="5 9" id="KW-0303">Gap junction</keyword>
<comment type="subcellular location">
    <subcellularLocation>
        <location evidence="1">Cell junction</location>
        <location evidence="1">Gap junction</location>
    </subcellularLocation>
    <subcellularLocation>
        <location evidence="2 9">Cell membrane</location>
        <topology evidence="2 9">Multi-pass membrane protein</topology>
    </subcellularLocation>
</comment>
<dbReference type="InterPro" id="IPR013092">
    <property type="entry name" value="Connexin_N"/>
</dbReference>
<dbReference type="PROSITE" id="PS00408">
    <property type="entry name" value="CONNEXINS_2"/>
    <property type="match status" value="1"/>
</dbReference>
<comment type="similarity">
    <text evidence="9">Belongs to the connexin family.</text>
</comment>
<dbReference type="GeneTree" id="ENSGT01150000286930"/>
<evidence type="ECO:0000256" key="7">
    <source>
        <dbReference type="ARBA" id="ARBA00022989"/>
    </source>
</evidence>
<evidence type="ECO:0000256" key="3">
    <source>
        <dbReference type="ARBA" id="ARBA00022475"/>
    </source>
</evidence>
<evidence type="ECO:0000256" key="2">
    <source>
        <dbReference type="ARBA" id="ARBA00004651"/>
    </source>
</evidence>
<keyword evidence="6" id="KW-0965">Cell junction</keyword>
<dbReference type="GO" id="GO:0007267">
    <property type="term" value="P:cell-cell signaling"/>
    <property type="evidence" value="ECO:0007669"/>
    <property type="project" value="TreeGrafter"/>
</dbReference>
<accession>A0A9J8AW55</accession>
<dbReference type="PRINTS" id="PR00206">
    <property type="entry name" value="CONNEXIN"/>
</dbReference>
<dbReference type="Pfam" id="PF00029">
    <property type="entry name" value="Connexin"/>
    <property type="match status" value="1"/>
</dbReference>
<dbReference type="PANTHER" id="PTHR11984:SF105">
    <property type="entry name" value="GAP JUNCTION PROTEIN"/>
    <property type="match status" value="1"/>
</dbReference>
<organism evidence="12 13">
    <name type="scientific">Cyprinus carpio carpio</name>
    <dbReference type="NCBI Taxonomy" id="630221"/>
    <lineage>
        <taxon>Eukaryota</taxon>
        <taxon>Metazoa</taxon>
        <taxon>Chordata</taxon>
        <taxon>Craniata</taxon>
        <taxon>Vertebrata</taxon>
        <taxon>Euteleostomi</taxon>
        <taxon>Actinopterygii</taxon>
        <taxon>Neopterygii</taxon>
        <taxon>Teleostei</taxon>
        <taxon>Ostariophysi</taxon>
        <taxon>Cypriniformes</taxon>
        <taxon>Cyprinidae</taxon>
        <taxon>Cyprininae</taxon>
        <taxon>Cyprinus</taxon>
    </lineage>
</organism>
<comment type="subunit">
    <text evidence="9">A connexon is composed of a hexamer of connexins.</text>
</comment>
<dbReference type="Proteomes" id="UP001108240">
    <property type="component" value="Unplaced"/>
</dbReference>
<dbReference type="InterPro" id="IPR017990">
    <property type="entry name" value="Connexin_CS"/>
</dbReference>
<evidence type="ECO:0000256" key="6">
    <source>
        <dbReference type="ARBA" id="ARBA00022949"/>
    </source>
</evidence>
<keyword evidence="13" id="KW-1185">Reference proteome</keyword>
<keyword evidence="3" id="KW-1003">Cell membrane</keyword>
<proteinExistence type="inferred from homology"/>
<dbReference type="AlphaFoldDB" id="A0A9J8AW55"/>
<dbReference type="GO" id="GO:0005243">
    <property type="term" value="F:gap junction channel activity"/>
    <property type="evidence" value="ECO:0007669"/>
    <property type="project" value="TreeGrafter"/>
</dbReference>
<evidence type="ECO:0000313" key="13">
    <source>
        <dbReference type="Proteomes" id="UP001108240"/>
    </source>
</evidence>
<evidence type="ECO:0000256" key="9">
    <source>
        <dbReference type="RuleBase" id="RU000630"/>
    </source>
</evidence>
<evidence type="ECO:0000256" key="5">
    <source>
        <dbReference type="ARBA" id="ARBA00022868"/>
    </source>
</evidence>
<feature type="transmembrane region" description="Helical" evidence="10">
    <location>
        <begin position="21"/>
        <end position="45"/>
    </location>
</feature>
<evidence type="ECO:0000256" key="8">
    <source>
        <dbReference type="ARBA" id="ARBA00023136"/>
    </source>
</evidence>
<dbReference type="Ensembl" id="ENSCCRT00000112955.1">
    <property type="protein sequence ID" value="ENSCCRP00000145420.1"/>
    <property type="gene ID" value="ENSCCRG00000056893.1"/>
</dbReference>
<dbReference type="InterPro" id="IPR000500">
    <property type="entry name" value="Connexin"/>
</dbReference>
<reference evidence="12" key="2">
    <citation type="submission" date="2025-09" db="UniProtKB">
        <authorList>
            <consortium name="Ensembl"/>
        </authorList>
    </citation>
    <scope>IDENTIFICATION</scope>
</reference>
<dbReference type="InterPro" id="IPR038359">
    <property type="entry name" value="Connexin_N_sf"/>
</dbReference>
<dbReference type="InterPro" id="IPR019570">
    <property type="entry name" value="Connexin_CCC"/>
</dbReference>
<evidence type="ECO:0000256" key="4">
    <source>
        <dbReference type="ARBA" id="ARBA00022692"/>
    </source>
</evidence>
<comment type="function">
    <text evidence="9">One gap junction consists of a cluster of closely packed pairs of transmembrane channels, the connexons, through which materials of low MW diffuse from one cell to a neighboring cell.</text>
</comment>
<keyword evidence="7 10" id="KW-1133">Transmembrane helix</keyword>
<reference evidence="12" key="1">
    <citation type="submission" date="2025-08" db="UniProtKB">
        <authorList>
            <consortium name="Ensembl"/>
        </authorList>
    </citation>
    <scope>IDENTIFICATION</scope>
</reference>
<dbReference type="Gene3D" id="1.20.1440.80">
    <property type="entry name" value="Gap junction channel protein cysteine-rich domain"/>
    <property type="match status" value="1"/>
</dbReference>
<evidence type="ECO:0000259" key="11">
    <source>
        <dbReference type="SMART" id="SM01089"/>
    </source>
</evidence>